<dbReference type="Pfam" id="PF02120">
    <property type="entry name" value="Flg_hook"/>
    <property type="match status" value="1"/>
</dbReference>
<keyword evidence="4" id="KW-0966">Cell projection</keyword>
<keyword evidence="2" id="KW-0732">Signal</keyword>
<dbReference type="InterPro" id="IPR038610">
    <property type="entry name" value="FliK-like_C_sf"/>
</dbReference>
<dbReference type="Gene3D" id="3.30.750.140">
    <property type="match status" value="1"/>
</dbReference>
<feature type="compositionally biased region" description="Low complexity" evidence="1">
    <location>
        <begin position="285"/>
        <end position="301"/>
    </location>
</feature>
<evidence type="ECO:0000259" key="3">
    <source>
        <dbReference type="Pfam" id="PF02120"/>
    </source>
</evidence>
<dbReference type="EMBL" id="RBXP01000018">
    <property type="protein sequence ID" value="RKT50416.1"/>
    <property type="molecule type" value="Genomic_DNA"/>
</dbReference>
<dbReference type="RefSeq" id="WP_121459247.1">
    <property type="nucleotide sequence ID" value="NZ_RBXP01000018.1"/>
</dbReference>
<protein>
    <submittedName>
        <fullName evidence="4">Flagellar hook-length control protein FliK</fullName>
    </submittedName>
</protein>
<feature type="chain" id="PRO_5019799414" evidence="2">
    <location>
        <begin position="20"/>
        <end position="341"/>
    </location>
</feature>
<dbReference type="OrthoDB" id="8596319at2"/>
<keyword evidence="4" id="KW-0282">Flagellum</keyword>
<accession>A0A495VM04</accession>
<feature type="domain" description="Flagellar hook-length control protein-like C-terminal" evidence="3">
    <location>
        <begin position="210"/>
        <end position="293"/>
    </location>
</feature>
<evidence type="ECO:0000313" key="5">
    <source>
        <dbReference type="Proteomes" id="UP000270626"/>
    </source>
</evidence>
<gene>
    <name evidence="4" type="ORF">DFR40_2975</name>
</gene>
<proteinExistence type="predicted"/>
<dbReference type="InterPro" id="IPR021136">
    <property type="entry name" value="Flagellar_hook_control-like_C"/>
</dbReference>
<organism evidence="4 5">
    <name type="scientific">Azonexus fungiphilus</name>
    <dbReference type="NCBI Taxonomy" id="146940"/>
    <lineage>
        <taxon>Bacteria</taxon>
        <taxon>Pseudomonadati</taxon>
        <taxon>Pseudomonadota</taxon>
        <taxon>Betaproteobacteria</taxon>
        <taxon>Rhodocyclales</taxon>
        <taxon>Azonexaceae</taxon>
        <taxon>Azonexus</taxon>
    </lineage>
</organism>
<keyword evidence="4" id="KW-0969">Cilium</keyword>
<evidence type="ECO:0000256" key="1">
    <source>
        <dbReference type="SAM" id="MobiDB-lite"/>
    </source>
</evidence>
<sequence>MGITVTTAAALAPSGNAAASGSASSAGTTTGAAAEFAALLAGQVSDLSQFLQNGSNPISLAISGLPGKDAAGDSIASQGEEDSDEAPLDAIALFDALAAHAAAKPASEAGNTADIGRAAGSGGLTVGDGSRQQAPTVLNLLGQRQQVAADPLTGNGEAAKLAGETEIVTPGHFANALAAQERTQTTARSDAQPSIATPLHDPRWAQQLGEKVVWLARGDVQNAQINITPAQLGPIQINISLNGDQMTAHFVSAHQEVRQALEDAMPRLREMLSGAGINLGQSNVGSQAQQQQQAQQQSSGQFGETPRSFNEDAILSADTHVETGSTVLPAQRGRGMVDLFA</sequence>
<comment type="caution">
    <text evidence="4">The sequence shown here is derived from an EMBL/GenBank/DDBJ whole genome shotgun (WGS) entry which is preliminary data.</text>
</comment>
<dbReference type="PANTHER" id="PTHR37533">
    <property type="entry name" value="FLAGELLAR HOOK-LENGTH CONTROL PROTEIN"/>
    <property type="match status" value="1"/>
</dbReference>
<dbReference type="AlphaFoldDB" id="A0A495VM04"/>
<dbReference type="Proteomes" id="UP000270626">
    <property type="component" value="Unassembled WGS sequence"/>
</dbReference>
<evidence type="ECO:0000256" key="2">
    <source>
        <dbReference type="SAM" id="SignalP"/>
    </source>
</evidence>
<dbReference type="PANTHER" id="PTHR37533:SF2">
    <property type="entry name" value="FLAGELLAR HOOK-LENGTH CONTROL PROTEIN"/>
    <property type="match status" value="1"/>
</dbReference>
<keyword evidence="5" id="KW-1185">Reference proteome</keyword>
<feature type="region of interest" description="Disordered" evidence="1">
    <location>
        <begin position="279"/>
        <end position="307"/>
    </location>
</feature>
<dbReference type="InterPro" id="IPR052563">
    <property type="entry name" value="FliK"/>
</dbReference>
<reference evidence="4 5" key="1">
    <citation type="submission" date="2018-10" db="EMBL/GenBank/DDBJ databases">
        <title>Genomic Encyclopedia of Type Strains, Phase IV (KMG-IV): sequencing the most valuable type-strain genomes for metagenomic binning, comparative biology and taxonomic classification.</title>
        <authorList>
            <person name="Goeker M."/>
        </authorList>
    </citation>
    <scope>NUCLEOTIDE SEQUENCE [LARGE SCALE GENOMIC DNA]</scope>
    <source>
        <strain evidence="4 5">DSM 23841</strain>
    </source>
</reference>
<evidence type="ECO:0000313" key="4">
    <source>
        <dbReference type="EMBL" id="RKT50416.1"/>
    </source>
</evidence>
<name>A0A495VM04_9RHOO</name>
<dbReference type="CDD" id="cd17470">
    <property type="entry name" value="T3SS_Flik_C"/>
    <property type="match status" value="1"/>
</dbReference>
<feature type="signal peptide" evidence="2">
    <location>
        <begin position="1"/>
        <end position="19"/>
    </location>
</feature>